<dbReference type="KEGG" id="erz:ER308_05415"/>
<keyword evidence="2" id="KW-0418">Kinase</keyword>
<dbReference type="OrthoDB" id="7946249at2"/>
<evidence type="ECO:0000256" key="1">
    <source>
        <dbReference type="ARBA" id="ARBA00022679"/>
    </source>
</evidence>
<dbReference type="SUPFAM" id="SSF53613">
    <property type="entry name" value="Ribokinase-like"/>
    <property type="match status" value="1"/>
</dbReference>
<dbReference type="EMBL" id="CP036402">
    <property type="protein sequence ID" value="QBI19037.1"/>
    <property type="molecule type" value="Genomic_DNA"/>
</dbReference>
<accession>A0A411YD11</accession>
<gene>
    <name evidence="4" type="ORF">ER308_05415</name>
</gene>
<keyword evidence="5" id="KW-1185">Reference proteome</keyword>
<dbReference type="InterPro" id="IPR002173">
    <property type="entry name" value="Carboh/pur_kinase_PfkB_CS"/>
</dbReference>
<dbReference type="Proteomes" id="UP000291469">
    <property type="component" value="Chromosome"/>
</dbReference>
<proteinExistence type="predicted"/>
<reference evidence="4 5" key="1">
    <citation type="submission" date="2019-01" db="EMBL/GenBank/DDBJ databases">
        <title>Egibacter rhizosphaerae EGI 80759T.</title>
        <authorList>
            <person name="Chen D.-D."/>
            <person name="Tian Y."/>
            <person name="Jiao J.-Y."/>
            <person name="Zhang X.-T."/>
            <person name="Zhang Y.-G."/>
            <person name="Zhang Y."/>
            <person name="Xiao M."/>
            <person name="Shu W.-S."/>
            <person name="Li W.-J."/>
        </authorList>
    </citation>
    <scope>NUCLEOTIDE SEQUENCE [LARGE SCALE GENOMIC DNA]</scope>
    <source>
        <strain evidence="4 5">EGI 80759</strain>
    </source>
</reference>
<dbReference type="Pfam" id="PF00294">
    <property type="entry name" value="PfkB"/>
    <property type="match status" value="1"/>
</dbReference>
<dbReference type="InterPro" id="IPR011611">
    <property type="entry name" value="PfkB_dom"/>
</dbReference>
<dbReference type="GO" id="GO:0016301">
    <property type="term" value="F:kinase activity"/>
    <property type="evidence" value="ECO:0007669"/>
    <property type="project" value="UniProtKB-KW"/>
</dbReference>
<dbReference type="PANTHER" id="PTHR10584">
    <property type="entry name" value="SUGAR KINASE"/>
    <property type="match status" value="1"/>
</dbReference>
<dbReference type="PANTHER" id="PTHR10584:SF167">
    <property type="entry name" value="PFKB DOMAIN PROTEIN"/>
    <property type="match status" value="1"/>
</dbReference>
<keyword evidence="1" id="KW-0808">Transferase</keyword>
<dbReference type="RefSeq" id="WP_131154034.1">
    <property type="nucleotide sequence ID" value="NZ_CP036402.1"/>
</dbReference>
<evidence type="ECO:0000256" key="2">
    <source>
        <dbReference type="ARBA" id="ARBA00022777"/>
    </source>
</evidence>
<evidence type="ECO:0000259" key="3">
    <source>
        <dbReference type="Pfam" id="PF00294"/>
    </source>
</evidence>
<dbReference type="PROSITE" id="PS00584">
    <property type="entry name" value="PFKB_KINASES_2"/>
    <property type="match status" value="1"/>
</dbReference>
<dbReference type="AlphaFoldDB" id="A0A411YD11"/>
<name>A0A411YD11_9ACTN</name>
<protein>
    <recommendedName>
        <fullName evidence="3">Carbohydrate kinase PfkB domain-containing protein</fullName>
    </recommendedName>
</protein>
<dbReference type="Gene3D" id="3.40.1190.20">
    <property type="match status" value="1"/>
</dbReference>
<evidence type="ECO:0000313" key="4">
    <source>
        <dbReference type="EMBL" id="QBI19037.1"/>
    </source>
</evidence>
<feature type="domain" description="Carbohydrate kinase PfkB" evidence="3">
    <location>
        <begin position="17"/>
        <end position="309"/>
    </location>
</feature>
<evidence type="ECO:0000313" key="5">
    <source>
        <dbReference type="Proteomes" id="UP000291469"/>
    </source>
</evidence>
<organism evidence="4 5">
    <name type="scientific">Egibacter rhizosphaerae</name>
    <dbReference type="NCBI Taxonomy" id="1670831"/>
    <lineage>
        <taxon>Bacteria</taxon>
        <taxon>Bacillati</taxon>
        <taxon>Actinomycetota</taxon>
        <taxon>Nitriliruptoria</taxon>
        <taxon>Egibacterales</taxon>
        <taxon>Egibacteraceae</taxon>
        <taxon>Egibacter</taxon>
    </lineage>
</organism>
<dbReference type="InterPro" id="IPR029056">
    <property type="entry name" value="Ribokinase-like"/>
</dbReference>
<sequence>MTTVGASDPSHGVGGPRVIVVGDVVTDVLAQLAEPIATGSDASATIRSAGGGAAANVAAWLAVAGADPVLVARVGNDEAGEARRRSLEQLGVTCAFATDPDHPTGTIVVLVEPGGERSMLADRGANLHLAPADVGSADIASAAHLHLSGYALLAEGPRAAGLAALREARDAGVPTSVDPASATPLRHLGPGRFLDWTEGCDLCLPNLDELEALSGTRDPVDGARALTEVYRQVVVTLGGGGAHWTDGQRSRRIEAQPSEAVDTTGAGDAFAAGLIAARLSGRPDDPGDDGLDAAVRLAARAVSRPGAQPPGRRGP</sequence>